<feature type="compositionally biased region" description="Basic and acidic residues" evidence="1">
    <location>
        <begin position="981"/>
        <end position="992"/>
    </location>
</feature>
<feature type="region of interest" description="Disordered" evidence="1">
    <location>
        <begin position="357"/>
        <end position="408"/>
    </location>
</feature>
<dbReference type="Pfam" id="PF15696">
    <property type="entry name" value="RAD51_interact"/>
    <property type="match status" value="1"/>
</dbReference>
<feature type="region of interest" description="Disordered" evidence="1">
    <location>
        <begin position="1"/>
        <end position="46"/>
    </location>
</feature>
<feature type="region of interest" description="Disordered" evidence="1">
    <location>
        <begin position="324"/>
        <end position="343"/>
    </location>
</feature>
<dbReference type="PANTHER" id="PTHR39229:SF1">
    <property type="entry name" value="RAD51-ASSOCIATED PROTEIN 2"/>
    <property type="match status" value="1"/>
</dbReference>
<feature type="region of interest" description="Disordered" evidence="1">
    <location>
        <begin position="899"/>
        <end position="919"/>
    </location>
</feature>
<sequence length="1098" mass="118511">MDDTDNIENQALHLCEKDSAPPSPKRSKPNRETTNELFATEGGLENDGATQSCVLLTLQSDTPCGSYNSGRLSFSQSASQERETHVENALQESVTFSGLNSGCAETDCAAEEGPAQNRKQPSPGPGLFVTVGGRARLAPRAAHQKPESGNQEGLDETGLPYQCHHQSHFGGTLEAGYILQCMRDETPSANTFAMQRNSLEYIPGPYMPSYEAECGIISLETFAGMEENEVKNEDNKARSETDAEEDANICNTETRTLANVSFAADAVQYADDSSLNGVTSDGNSENNDRESRADPEAGFPGGNPELAERERACFRAAAARTSSACAEHATGERLVGSRVSQEPPDVTDVAAVIERTGAEQTEHGASGRRSPATAASPSDTAADEGTRCSDGRAPCPPRETDAGGCREGGAEAARETACEEWLGKDRDKIPEASIRLVPSSEVIPVINRIHKLDAPPSAEASEHIDGEFMRSPQGDAAPEPTDPGKEFTCETGAEGGQVDFNVNIHAGPQPAEQQCGAREEQERRENETLRHEEYHCANALCASTTENCCERSQTQVSKSDAAHRRCEVRNLASHAPSNGYHHIRTVDTVSPTVENTVVNAQAEERHNSAIVVRLPVGLAKAESKVEERGNAVAAGWGDGVTENDILEGERGPPSSLSPQTMITHRRVTENISAKHHHSDATHLAAAPVKPPGDAVVPETDAGYGADALRVRPETQARFPVRCPSDCFPVSFDSFEKIPLLPRGDELEHGLLLLDCSSRNAIGGRPQSYYDVDGPSSEIIPMQIRHQPCSGLNETNTQLAESELDVDRGPSQKGSVPDCGSHFDFGRGGSHEESQSTYLCGITGENQIPDVCFSQCPQAVDPEQSVQLAAAFGAREQFCLLPESTPDAFDEQGRLESCPQPTHLRPQTSVLTPASSQNNGAPLFEMKEKFDLVLEELSLFSSIGKEAERPGGPETPRAGGRPPEDETAERGIGRLTSPAAKAEGRTEVEQDVRSHIRAVGRQPETTSSNVGFDCEQEVPLGLSHSSAEGEDSMYSAVKQKERTVTEDGSKQWLPAFMVLPFLNEQTRARRLEPLKTCVRPIRVGLSKRERPKQLHPYFK</sequence>
<gene>
    <name evidence="3" type="ORF">ANANG_G00116020</name>
</gene>
<accession>A0A9D3MDG1</accession>
<feature type="compositionally biased region" description="Polar residues" evidence="1">
    <location>
        <begin position="904"/>
        <end position="919"/>
    </location>
</feature>
<dbReference type="GO" id="GO:0032991">
    <property type="term" value="C:protein-containing complex"/>
    <property type="evidence" value="ECO:0007669"/>
    <property type="project" value="TreeGrafter"/>
</dbReference>
<feature type="compositionally biased region" description="Basic and acidic residues" evidence="1">
    <location>
        <begin position="286"/>
        <end position="295"/>
    </location>
</feature>
<evidence type="ECO:0000259" key="2">
    <source>
        <dbReference type="Pfam" id="PF15696"/>
    </source>
</evidence>
<comment type="caution">
    <text evidence="3">The sequence shown here is derived from an EMBL/GenBank/DDBJ whole genome shotgun (WGS) entry which is preliminary data.</text>
</comment>
<dbReference type="AlphaFoldDB" id="A0A9D3MDG1"/>
<protein>
    <recommendedName>
        <fullName evidence="2">RAD51 interacting motif domain-containing protein</fullName>
    </recommendedName>
</protein>
<dbReference type="Proteomes" id="UP001044222">
    <property type="component" value="Unassembled WGS sequence"/>
</dbReference>
<evidence type="ECO:0000313" key="3">
    <source>
        <dbReference type="EMBL" id="KAG5846534.1"/>
    </source>
</evidence>
<evidence type="ECO:0000313" key="4">
    <source>
        <dbReference type="Proteomes" id="UP001044222"/>
    </source>
</evidence>
<feature type="compositionally biased region" description="Polar residues" evidence="1">
    <location>
        <begin position="273"/>
        <end position="285"/>
    </location>
</feature>
<feature type="compositionally biased region" description="Basic and acidic residues" evidence="1">
    <location>
        <begin position="228"/>
        <end position="241"/>
    </location>
</feature>
<feature type="compositionally biased region" description="Basic and acidic residues" evidence="1">
    <location>
        <begin position="961"/>
        <end position="971"/>
    </location>
</feature>
<organism evidence="3 4">
    <name type="scientific">Anguilla anguilla</name>
    <name type="common">European freshwater eel</name>
    <name type="synonym">Muraena anguilla</name>
    <dbReference type="NCBI Taxonomy" id="7936"/>
    <lineage>
        <taxon>Eukaryota</taxon>
        <taxon>Metazoa</taxon>
        <taxon>Chordata</taxon>
        <taxon>Craniata</taxon>
        <taxon>Vertebrata</taxon>
        <taxon>Euteleostomi</taxon>
        <taxon>Actinopterygii</taxon>
        <taxon>Neopterygii</taxon>
        <taxon>Teleostei</taxon>
        <taxon>Anguilliformes</taxon>
        <taxon>Anguillidae</taxon>
        <taxon>Anguilla</taxon>
    </lineage>
</organism>
<feature type="region of interest" description="Disordered" evidence="1">
    <location>
        <begin position="110"/>
        <end position="158"/>
    </location>
</feature>
<feature type="region of interest" description="Disordered" evidence="1">
    <location>
        <begin position="273"/>
        <end position="305"/>
    </location>
</feature>
<feature type="region of interest" description="Disordered" evidence="1">
    <location>
        <begin position="228"/>
        <end position="248"/>
    </location>
</feature>
<evidence type="ECO:0000256" key="1">
    <source>
        <dbReference type="SAM" id="MobiDB-lite"/>
    </source>
</evidence>
<feature type="domain" description="RAD51 interacting motif" evidence="2">
    <location>
        <begin position="1069"/>
        <end position="1096"/>
    </location>
</feature>
<feature type="region of interest" description="Disordered" evidence="1">
    <location>
        <begin position="942"/>
        <end position="992"/>
    </location>
</feature>
<keyword evidence="4" id="KW-1185">Reference proteome</keyword>
<feature type="compositionally biased region" description="Low complexity" evidence="1">
    <location>
        <begin position="367"/>
        <end position="380"/>
    </location>
</feature>
<dbReference type="PANTHER" id="PTHR39229">
    <property type="entry name" value="MCG1037962"/>
    <property type="match status" value="1"/>
</dbReference>
<name>A0A9D3MDG1_ANGAN</name>
<reference evidence="3" key="1">
    <citation type="submission" date="2021-01" db="EMBL/GenBank/DDBJ databases">
        <title>A chromosome-scale assembly of European eel, Anguilla anguilla.</title>
        <authorList>
            <person name="Henkel C."/>
            <person name="Jong-Raadsen S.A."/>
            <person name="Dufour S."/>
            <person name="Weltzien F.-A."/>
            <person name="Palstra A.P."/>
            <person name="Pelster B."/>
            <person name="Spaink H.P."/>
            <person name="Van Den Thillart G.E."/>
            <person name="Jansen H."/>
            <person name="Zahm M."/>
            <person name="Klopp C."/>
            <person name="Cedric C."/>
            <person name="Louis A."/>
            <person name="Berthelot C."/>
            <person name="Parey E."/>
            <person name="Roest Crollius H."/>
            <person name="Montfort J."/>
            <person name="Robinson-Rechavi M."/>
            <person name="Bucao C."/>
            <person name="Bouchez O."/>
            <person name="Gislard M."/>
            <person name="Lluch J."/>
            <person name="Milhes M."/>
            <person name="Lampietro C."/>
            <person name="Lopez Roques C."/>
            <person name="Donnadieu C."/>
            <person name="Braasch I."/>
            <person name="Desvignes T."/>
            <person name="Postlethwait J."/>
            <person name="Bobe J."/>
            <person name="Guiguen Y."/>
            <person name="Dirks R."/>
        </authorList>
    </citation>
    <scope>NUCLEOTIDE SEQUENCE</scope>
    <source>
        <strain evidence="3">Tag_6206</strain>
        <tissue evidence="3">Liver</tissue>
    </source>
</reference>
<proteinExistence type="predicted"/>
<dbReference type="EMBL" id="JAFIRN010000006">
    <property type="protein sequence ID" value="KAG5846534.1"/>
    <property type="molecule type" value="Genomic_DNA"/>
</dbReference>
<dbReference type="InterPro" id="IPR053355">
    <property type="entry name" value="RAD51-associated"/>
</dbReference>
<dbReference type="InterPro" id="IPR031419">
    <property type="entry name" value="RAD51_interact"/>
</dbReference>